<dbReference type="PANTHER" id="PTHR45923:SF2">
    <property type="entry name" value="PROTEIN SEY1"/>
    <property type="match status" value="1"/>
</dbReference>
<feature type="compositionally biased region" description="Basic and acidic residues" evidence="9">
    <location>
        <begin position="835"/>
        <end position="844"/>
    </location>
</feature>
<dbReference type="InterPro" id="IPR046758">
    <property type="entry name" value="Sey1/RHD3-like_3HB"/>
</dbReference>
<dbReference type="HAMAP" id="MF_03109">
    <property type="entry name" value="Sey1"/>
    <property type="match status" value="1"/>
</dbReference>
<sequence>MDRAAGGQVLQVVSGDGSFNTEGVDEFVKDTGVESSGVGYTVVAIMGPQSSGKSTLLNNLFGTRFEEMDALSGRNQTTHGIWLARSTKVAAPTTLVMDLEGSDGRERGEDDTSFERQSALFALAAADIVLVNMWAKDVGRESGAGKPLLKTIFQVNLKLFQPAPSRRRTVLLFVFRDRTKTPLEKLIDTWEGDLQRMWDSITKPPQYEDAALTDFFELQYAALSNYEDRAEDFLAETVLLRRRFTAGEGADESSFLRVSDEKLPGHALALSMAKVWEVVKEHRDLNLPAHRVMVANIRCGELMAEQLAAFKADAAWHALAEEAGADLAPAFGQRAADLMDSCLEGYDEEARYFEAGVSEARRADLVEALEALVRPAFEAQLALLRELALTVFKQQLQQETAPGERFVDRAQRYSSEAMEQFDSQLSEVVVPDTDWDVAPARAQLQHDISAHVQTTRLEHVGRELAAAQKAAQRGVSSAAMSLFEAPPADLWPRLGRVVAKASSKACAALVASVQGYGLEGEEVEGLYADVAAAARSQLLVHAHEAANTALSRLKDRFNQVFQRDEHGMPRTWQPSVDITAVTAAGRRAAAQLLSQLCFVRGDGEALASAAVAAAEAAVQQLAEEGGGASSGTSGSAATGAAAGGGRRRGGEAEASSFDLLSAAEWPGVGDEDVLLTPAQARSTWRQFMSDSTFSVQQALATQQANRAAQNRLPPLWAMAAMVVLGFNEFMAVLYNPLWLLFLLLAFLFARTVYQEMDVEAEMARGLLPGSIALSSKFMPAIRKVTRHTFDSAKTFLQDAPEESNTSNNNGNSNGGGGGVRRGGGAADAGLRSRRREVEMTDASHDTGTALHVGTEPSASSRKDN</sequence>
<keyword evidence="6 8" id="KW-0342">GTP-binding</keyword>
<evidence type="ECO:0000256" key="1">
    <source>
        <dbReference type="ARBA" id="ARBA00022692"/>
    </source>
</evidence>
<evidence type="ECO:0000256" key="2">
    <source>
        <dbReference type="ARBA" id="ARBA00022741"/>
    </source>
</evidence>
<dbReference type="SUPFAM" id="SSF52540">
    <property type="entry name" value="P-loop containing nucleoside triphosphate hydrolases"/>
    <property type="match status" value="1"/>
</dbReference>
<dbReference type="GO" id="GO:0016320">
    <property type="term" value="P:endoplasmic reticulum membrane fusion"/>
    <property type="evidence" value="ECO:0007669"/>
    <property type="project" value="TreeGrafter"/>
</dbReference>
<keyword evidence="3 8" id="KW-0378">Hydrolase</keyword>
<dbReference type="InterPro" id="IPR030386">
    <property type="entry name" value="G_GB1_RHD3_dom"/>
</dbReference>
<protein>
    <recommendedName>
        <fullName evidence="8">Protein ROOT HAIR DEFECTIVE 3 homolog</fullName>
        <ecNumber evidence="8">3.6.5.-</ecNumber>
    </recommendedName>
    <alternativeName>
        <fullName evidence="8">Protein SEY1 homolog</fullName>
    </alternativeName>
</protein>
<evidence type="ECO:0000313" key="13">
    <source>
        <dbReference type="Proteomes" id="UP001055712"/>
    </source>
</evidence>
<comment type="subcellular location">
    <subcellularLocation>
        <location evidence="8">Endoplasmic reticulum membrane</location>
        <topology evidence="8">Multi-pass membrane protein</topology>
    </subcellularLocation>
</comment>
<evidence type="ECO:0000256" key="10">
    <source>
        <dbReference type="SAM" id="Phobius"/>
    </source>
</evidence>
<dbReference type="Pfam" id="PF20428">
    <property type="entry name" value="Sey1_3HB"/>
    <property type="match status" value="1"/>
</dbReference>
<dbReference type="GO" id="GO:0005789">
    <property type="term" value="C:endoplasmic reticulum membrane"/>
    <property type="evidence" value="ECO:0007669"/>
    <property type="project" value="UniProtKB-SubCell"/>
</dbReference>
<dbReference type="OrthoDB" id="1597724at2759"/>
<keyword evidence="7 8" id="KW-0472">Membrane</keyword>
<proteinExistence type="inferred from homology"/>
<feature type="transmembrane region" description="Helical" evidence="10">
    <location>
        <begin position="715"/>
        <end position="748"/>
    </location>
</feature>
<evidence type="ECO:0000259" key="11">
    <source>
        <dbReference type="PROSITE" id="PS51715"/>
    </source>
</evidence>
<keyword evidence="4 8" id="KW-0256">Endoplasmic reticulum</keyword>
<dbReference type="CDD" id="cd01851">
    <property type="entry name" value="GBP"/>
    <property type="match status" value="1"/>
</dbReference>
<evidence type="ECO:0000256" key="5">
    <source>
        <dbReference type="ARBA" id="ARBA00022989"/>
    </source>
</evidence>
<gene>
    <name evidence="12" type="ORF">D9Q98_006684</name>
</gene>
<feature type="binding site" evidence="8">
    <location>
        <begin position="47"/>
        <end position="54"/>
    </location>
    <ligand>
        <name>GTP</name>
        <dbReference type="ChEBI" id="CHEBI:37565"/>
    </ligand>
</feature>
<dbReference type="GO" id="GO:0005525">
    <property type="term" value="F:GTP binding"/>
    <property type="evidence" value="ECO:0007669"/>
    <property type="project" value="UniProtKB-UniRule"/>
</dbReference>
<evidence type="ECO:0000256" key="7">
    <source>
        <dbReference type="ARBA" id="ARBA00023136"/>
    </source>
</evidence>
<evidence type="ECO:0000256" key="9">
    <source>
        <dbReference type="SAM" id="MobiDB-lite"/>
    </source>
</evidence>
<organism evidence="12 13">
    <name type="scientific">Chlorella vulgaris</name>
    <name type="common">Green alga</name>
    <dbReference type="NCBI Taxonomy" id="3077"/>
    <lineage>
        <taxon>Eukaryota</taxon>
        <taxon>Viridiplantae</taxon>
        <taxon>Chlorophyta</taxon>
        <taxon>core chlorophytes</taxon>
        <taxon>Trebouxiophyceae</taxon>
        <taxon>Chlorellales</taxon>
        <taxon>Chlorellaceae</taxon>
        <taxon>Chlorella clade</taxon>
        <taxon>Chlorella</taxon>
    </lineage>
</organism>
<dbReference type="InterPro" id="IPR027417">
    <property type="entry name" value="P-loop_NTPase"/>
</dbReference>
<dbReference type="EMBL" id="SIDB01000009">
    <property type="protein sequence ID" value="KAI3428305.1"/>
    <property type="molecule type" value="Genomic_DNA"/>
</dbReference>
<dbReference type="GO" id="GO:0003924">
    <property type="term" value="F:GTPase activity"/>
    <property type="evidence" value="ECO:0007669"/>
    <property type="project" value="UniProtKB-UniRule"/>
</dbReference>
<keyword evidence="5 8" id="KW-1133">Transmembrane helix</keyword>
<evidence type="ECO:0000256" key="8">
    <source>
        <dbReference type="HAMAP-Rule" id="MF_03109"/>
    </source>
</evidence>
<evidence type="ECO:0000256" key="6">
    <source>
        <dbReference type="ARBA" id="ARBA00023134"/>
    </source>
</evidence>
<dbReference type="EC" id="3.6.5.-" evidence="8"/>
<reference evidence="12" key="1">
    <citation type="journal article" date="2019" name="Plant J.">
        <title>Chlorella vulgaris genome assembly and annotation reveals the molecular basis for metabolic acclimation to high light conditions.</title>
        <authorList>
            <person name="Cecchin M."/>
            <person name="Marcolungo L."/>
            <person name="Rossato M."/>
            <person name="Girolomoni L."/>
            <person name="Cosentino E."/>
            <person name="Cuine S."/>
            <person name="Li-Beisson Y."/>
            <person name="Delledonne M."/>
            <person name="Ballottari M."/>
        </authorList>
    </citation>
    <scope>NUCLEOTIDE SEQUENCE</scope>
    <source>
        <strain evidence="12">211/11P</strain>
    </source>
</reference>
<keyword evidence="2 8" id="KW-0547">Nucleotide-binding</keyword>
<dbReference type="PROSITE" id="PS51715">
    <property type="entry name" value="G_GB1_RHD3"/>
    <property type="match status" value="1"/>
</dbReference>
<feature type="topological domain" description="Lumenal" evidence="8">
    <location>
        <begin position="734"/>
        <end position="736"/>
    </location>
</feature>
<feature type="compositionally biased region" description="Gly residues" evidence="9">
    <location>
        <begin position="812"/>
        <end position="826"/>
    </location>
</feature>
<dbReference type="Pfam" id="PF05879">
    <property type="entry name" value="RHD3_GTPase"/>
    <property type="match status" value="1"/>
</dbReference>
<comment type="caution">
    <text evidence="12">The sequence shown here is derived from an EMBL/GenBank/DDBJ whole genome shotgun (WGS) entry which is preliminary data.</text>
</comment>
<dbReference type="PANTHER" id="PTHR45923">
    <property type="entry name" value="PROTEIN SEY1"/>
    <property type="match status" value="1"/>
</dbReference>
<evidence type="ECO:0000256" key="3">
    <source>
        <dbReference type="ARBA" id="ARBA00022801"/>
    </source>
</evidence>
<comment type="function">
    <text evidence="8">Probable GTP-binding protein that may be involved in cell development.</text>
</comment>
<feature type="domain" description="GB1/RHD3-type G" evidence="11">
    <location>
        <begin position="37"/>
        <end position="261"/>
    </location>
</feature>
<dbReference type="InterPro" id="IPR008803">
    <property type="entry name" value="RHD3/Sey1"/>
</dbReference>
<feature type="region of interest" description="Disordered" evidence="9">
    <location>
        <begin position="796"/>
        <end position="864"/>
    </location>
</feature>
<feature type="region of interest" description="Disordered" evidence="9">
    <location>
        <begin position="625"/>
        <end position="649"/>
    </location>
</feature>
<comment type="similarity">
    <text evidence="8">Belongs to the TRAFAC class dynamin-like GTPase superfamily. GB1/RHD3 GTPase family. RHD3 subfamily.</text>
</comment>
<name>A0A9D4TL07_CHLVU</name>
<accession>A0A9D4TL07</accession>
<evidence type="ECO:0000313" key="12">
    <source>
        <dbReference type="EMBL" id="KAI3428305.1"/>
    </source>
</evidence>
<feature type="topological domain" description="Cytoplasmic" evidence="8">
    <location>
        <begin position="758"/>
        <end position="864"/>
    </location>
</feature>
<keyword evidence="13" id="KW-1185">Reference proteome</keyword>
<evidence type="ECO:0000256" key="4">
    <source>
        <dbReference type="ARBA" id="ARBA00022824"/>
    </source>
</evidence>
<dbReference type="Gene3D" id="3.40.50.300">
    <property type="entry name" value="P-loop containing nucleotide triphosphate hydrolases"/>
    <property type="match status" value="1"/>
</dbReference>
<dbReference type="AlphaFoldDB" id="A0A9D4TL07"/>
<reference evidence="12" key="2">
    <citation type="submission" date="2020-11" db="EMBL/GenBank/DDBJ databases">
        <authorList>
            <person name="Cecchin M."/>
            <person name="Marcolungo L."/>
            <person name="Rossato M."/>
            <person name="Girolomoni L."/>
            <person name="Cosentino E."/>
            <person name="Cuine S."/>
            <person name="Li-Beisson Y."/>
            <person name="Delledonne M."/>
            <person name="Ballottari M."/>
        </authorList>
    </citation>
    <scope>NUCLEOTIDE SEQUENCE</scope>
    <source>
        <strain evidence="12">211/11P</strain>
        <tissue evidence="12">Whole cell</tissue>
    </source>
</reference>
<dbReference type="Proteomes" id="UP001055712">
    <property type="component" value="Unassembled WGS sequence"/>
</dbReference>
<feature type="compositionally biased region" description="Low complexity" evidence="9">
    <location>
        <begin position="630"/>
        <end position="640"/>
    </location>
</feature>
<keyword evidence="1 8" id="KW-0812">Transmembrane</keyword>
<feature type="topological domain" description="Cytoplasmic" evidence="8">
    <location>
        <begin position="1"/>
        <end position="712"/>
    </location>
</feature>